<dbReference type="RefSeq" id="WP_183617596.1">
    <property type="nucleotide sequence ID" value="NZ_JACIDY010000007.1"/>
</dbReference>
<keyword evidence="1" id="KW-0808">Transferase</keyword>
<comment type="caution">
    <text evidence="1">The sequence shown here is derived from an EMBL/GenBank/DDBJ whole genome shotgun (WGS) entry which is preliminary data.</text>
</comment>
<sequence>MHFDDRLATVLAIPLTGPAIARIQYRQLLDLLSQPLDLLGTGPTVDAAMVRLGELSSQIPAAEREAILREPTMRLSNPDLLSRLAAEEPGVASASFAASDLSDAEWLELIPALPIRARGMLRHRRDFSPAVAALLDRLGIADRGLADSSASQSIPERERMGRPELSVIEGGAAAVAPAPAPPAEEAGIGAIVRKIQAFRNARAPAEAAEQQDHPARRAPARHALPLSLDFITDADGRIDWVDNAMAPALIGTSLLSLQGKTAPHLTAAVRHRQPIRDQDVTLDGAPELKGRWRLDALPRFAGAQGRFTGYAGRLRRDRRDASSARASDPADRMRQVLHELRTPANAIQISAEIIQQQLYGPAPHEYRALAAAIAGDTAQILAGFEELDRLVRLETGVLRLAAGECDLARLVAETVNRLQAWTGQRGTHIRLEAVDEHAMTRLDSEEAERLVWRLLASLVGAAAQDETLNVTIQSAAIDVAMIIDLPPALVQRLDEADSNGHPLEVARSLSSGMFGLGFTLRLAAAEASAAGGLLERRGACFRLILPRLTPAAARHTHL</sequence>
<keyword evidence="2" id="KW-1185">Reference proteome</keyword>
<evidence type="ECO:0000313" key="2">
    <source>
        <dbReference type="Proteomes" id="UP000561459"/>
    </source>
</evidence>
<name>A0A7W6C035_9SPHN</name>
<organism evidence="1 2">
    <name type="scientific">Novosphingobium fluoreni</name>
    <dbReference type="NCBI Taxonomy" id="1391222"/>
    <lineage>
        <taxon>Bacteria</taxon>
        <taxon>Pseudomonadati</taxon>
        <taxon>Pseudomonadota</taxon>
        <taxon>Alphaproteobacteria</taxon>
        <taxon>Sphingomonadales</taxon>
        <taxon>Sphingomonadaceae</taxon>
        <taxon>Novosphingobium</taxon>
    </lineage>
</organism>
<keyword evidence="1" id="KW-0418">Kinase</keyword>
<protein>
    <submittedName>
        <fullName evidence="1">Signal transduction histidine kinase</fullName>
    </submittedName>
</protein>
<dbReference type="GO" id="GO:0000155">
    <property type="term" value="F:phosphorelay sensor kinase activity"/>
    <property type="evidence" value="ECO:0007669"/>
    <property type="project" value="InterPro"/>
</dbReference>
<proteinExistence type="predicted"/>
<dbReference type="InterPro" id="IPR036097">
    <property type="entry name" value="HisK_dim/P_sf"/>
</dbReference>
<dbReference type="EMBL" id="JACIDY010000007">
    <property type="protein sequence ID" value="MBB3941046.1"/>
    <property type="molecule type" value="Genomic_DNA"/>
</dbReference>
<accession>A0A7W6C035</accession>
<dbReference type="SUPFAM" id="SSF47384">
    <property type="entry name" value="Homodimeric domain of signal transducing histidine kinase"/>
    <property type="match status" value="1"/>
</dbReference>
<reference evidence="1 2" key="1">
    <citation type="submission" date="2020-08" db="EMBL/GenBank/DDBJ databases">
        <title>Genomic Encyclopedia of Type Strains, Phase IV (KMG-IV): sequencing the most valuable type-strain genomes for metagenomic binning, comparative biology and taxonomic classification.</title>
        <authorList>
            <person name="Goeker M."/>
        </authorList>
    </citation>
    <scope>NUCLEOTIDE SEQUENCE [LARGE SCALE GENOMIC DNA]</scope>
    <source>
        <strain evidence="1 2">DSM 27568</strain>
    </source>
</reference>
<evidence type="ECO:0000313" key="1">
    <source>
        <dbReference type="EMBL" id="MBB3941046.1"/>
    </source>
</evidence>
<gene>
    <name evidence="1" type="ORF">GGR39_002714</name>
</gene>
<dbReference type="AlphaFoldDB" id="A0A7W6C035"/>
<dbReference type="Proteomes" id="UP000561459">
    <property type="component" value="Unassembled WGS sequence"/>
</dbReference>